<evidence type="ECO:0000313" key="1">
    <source>
        <dbReference type="EMBL" id="KIR57455.1"/>
    </source>
</evidence>
<organism evidence="1 2">
    <name type="scientific">Cryptococcus bacillisporus CA1873</name>
    <dbReference type="NCBI Taxonomy" id="1296111"/>
    <lineage>
        <taxon>Eukaryota</taxon>
        <taxon>Fungi</taxon>
        <taxon>Dikarya</taxon>
        <taxon>Basidiomycota</taxon>
        <taxon>Agaricomycotina</taxon>
        <taxon>Tremellomycetes</taxon>
        <taxon>Tremellales</taxon>
        <taxon>Cryptococcaceae</taxon>
        <taxon>Cryptococcus</taxon>
        <taxon>Cryptococcus gattii species complex</taxon>
    </lineage>
</organism>
<keyword evidence="2" id="KW-1185">Reference proteome</keyword>
<dbReference type="EMBL" id="KN848914">
    <property type="protein sequence ID" value="KIR57455.1"/>
    <property type="molecule type" value="Genomic_DNA"/>
</dbReference>
<sequence length="373" mass="41183">MPKHSIIHELIDLLTRQAMSLLNTLIKDSLDIAPLASDLKKIVDNMEKECSWGKTIIGIDDSNALPIIGHTPTGNTIYGTLHSETSSQPGTGIFLQAPSVDLDSVPLEPTLLEEKPLDSLTPLCDHQGDTYRKMPGPVGMTVPVMDDLMCLMDGLLCLSQVLVDQSVTTTKHLDEVSQSLPSHNSCPDHISPPQLSSSTSVNAFALQRHILALEMYFHNVLLLWSPGNAKSAWKVSVANTSISQMGGRLTTWLELYGKRAVSWDEWKTLLKTHLLTRGWEQKLCHKFMLLHCLDTTPTAFDSFLHLLISYQALLCDFEDPLGDIDMCQHMLDGVDGLVTHCTKATLKMQGLNVLMVPPAACKCRALTTNCSHY</sequence>
<proteinExistence type="predicted"/>
<reference evidence="1 2" key="1">
    <citation type="submission" date="2015-01" db="EMBL/GenBank/DDBJ databases">
        <title>The Genome Sequence of Cryptococcus gattii CA1873.</title>
        <authorList>
            <consortium name="The Broad Institute Genomics Platform"/>
            <person name="Cuomo C."/>
            <person name="Litvintseva A."/>
            <person name="Chen Y."/>
            <person name="Heitman J."/>
            <person name="Sun S."/>
            <person name="Springer D."/>
            <person name="Dromer F."/>
            <person name="Young S."/>
            <person name="Zeng Q."/>
            <person name="Gargeya S."/>
            <person name="Abouelleil A."/>
            <person name="Alvarado L."/>
            <person name="Chapman S.B."/>
            <person name="Gainer-Dewar J."/>
            <person name="Goldberg J."/>
            <person name="Griggs A."/>
            <person name="Gujja S."/>
            <person name="Hansen M."/>
            <person name="Howarth C."/>
            <person name="Imamovic A."/>
            <person name="Larimer J."/>
            <person name="Murphy C."/>
            <person name="Naylor J."/>
            <person name="Pearson M."/>
            <person name="Priest M."/>
            <person name="Roberts A."/>
            <person name="Saif S."/>
            <person name="Shea T."/>
            <person name="Sykes S."/>
            <person name="Wortman J."/>
            <person name="Nusbaum C."/>
            <person name="Birren B."/>
        </authorList>
    </citation>
    <scope>NUCLEOTIDE SEQUENCE [LARGE SCALE GENOMIC DNA]</scope>
    <source>
        <strain evidence="1 2">CA1873</strain>
    </source>
</reference>
<protein>
    <submittedName>
        <fullName evidence="1">Uncharacterized protein</fullName>
    </submittedName>
</protein>
<name>A0ABR5B2K6_CRYGA</name>
<dbReference type="Proteomes" id="UP000053800">
    <property type="component" value="Unassembled WGS sequence"/>
</dbReference>
<gene>
    <name evidence="1" type="ORF">I314_06691</name>
</gene>
<evidence type="ECO:0000313" key="2">
    <source>
        <dbReference type="Proteomes" id="UP000053800"/>
    </source>
</evidence>
<accession>A0ABR5B2K6</accession>